<evidence type="ECO:0000313" key="3">
    <source>
        <dbReference type="Proteomes" id="UP000048948"/>
    </source>
</evidence>
<dbReference type="EMBL" id="CNGE01000089">
    <property type="protein sequence ID" value="CKR83403.1"/>
    <property type="molecule type" value="Genomic_DNA"/>
</dbReference>
<reference evidence="2 3" key="1">
    <citation type="submission" date="2015-03" db="EMBL/GenBank/DDBJ databases">
        <authorList>
            <consortium name="Pathogen Informatics"/>
        </authorList>
    </citation>
    <scope>NUCLEOTIDE SEQUENCE [LARGE SCALE GENOMIC DNA]</scope>
    <source>
        <strain evidence="2 3">Bir 172</strain>
    </source>
</reference>
<organism evidence="2 3">
    <name type="scientific">Mycobacterium tuberculosis</name>
    <dbReference type="NCBI Taxonomy" id="1773"/>
    <lineage>
        <taxon>Bacteria</taxon>
        <taxon>Bacillati</taxon>
        <taxon>Actinomycetota</taxon>
        <taxon>Actinomycetes</taxon>
        <taxon>Mycobacteriales</taxon>
        <taxon>Mycobacteriaceae</taxon>
        <taxon>Mycobacterium</taxon>
        <taxon>Mycobacterium tuberculosis complex</taxon>
    </lineage>
</organism>
<feature type="compositionally biased region" description="Basic and acidic residues" evidence="1">
    <location>
        <begin position="118"/>
        <end position="134"/>
    </location>
</feature>
<proteinExistence type="predicted"/>
<feature type="region of interest" description="Disordered" evidence="1">
    <location>
        <begin position="150"/>
        <end position="172"/>
    </location>
</feature>
<dbReference type="Proteomes" id="UP000048948">
    <property type="component" value="Unassembled WGS sequence"/>
</dbReference>
<feature type="compositionally biased region" description="Basic residues" evidence="1">
    <location>
        <begin position="90"/>
        <end position="105"/>
    </location>
</feature>
<accession>A0A655A3D1</accession>
<feature type="region of interest" description="Disordered" evidence="1">
    <location>
        <begin position="1"/>
        <end position="61"/>
    </location>
</feature>
<protein>
    <submittedName>
        <fullName evidence="2">Uncharacterized protein</fullName>
    </submittedName>
</protein>
<sequence>MHQESPVPGDAYDVFFRSSQGHANGSGDAASHGRKVNGGKESAGPPHRYPTKRPRNAGTHVGAYRGVGCKLAVQFVHQLKRVNRFPPRLRGPRQRRWRRRPHAHPPTKAWRPPAVQGIDERAPGRGDPERRSDESANCRWIGIDMDDVGFQPAPAGRKGAGNQPAEGNTDRDQQVARCVEEVLVGPAVTKYAEHTQRQRMGFRDDPPPVRCGRKRKSRLLAKRDDLLADAVQPAAIPQHEHGGTRPIQPTDHLVSDIRTARRQGS</sequence>
<evidence type="ECO:0000256" key="1">
    <source>
        <dbReference type="SAM" id="MobiDB-lite"/>
    </source>
</evidence>
<feature type="region of interest" description="Disordered" evidence="1">
    <location>
        <begin position="234"/>
        <end position="265"/>
    </location>
</feature>
<dbReference type="AlphaFoldDB" id="A0A655A3D1"/>
<gene>
    <name evidence="2" type="ORF">ERS027646_00769</name>
</gene>
<name>A0A655A3D1_MYCTX</name>
<feature type="region of interest" description="Disordered" evidence="1">
    <location>
        <begin position="85"/>
        <end position="134"/>
    </location>
</feature>
<evidence type="ECO:0000313" key="2">
    <source>
        <dbReference type="EMBL" id="CKR83403.1"/>
    </source>
</evidence>